<evidence type="ECO:0000259" key="13">
    <source>
        <dbReference type="Pfam" id="PF00593"/>
    </source>
</evidence>
<keyword evidence="8 12" id="KW-0798">TonB box</keyword>
<dbReference type="Gene3D" id="2.40.170.20">
    <property type="entry name" value="TonB-dependent receptor, beta-barrel domain"/>
    <property type="match status" value="3"/>
</dbReference>
<dbReference type="AlphaFoldDB" id="A0YDY1"/>
<dbReference type="STRING" id="247633.GP2143_10472"/>
<dbReference type="Pfam" id="PF00593">
    <property type="entry name" value="TonB_dep_Rec_b-barrel"/>
    <property type="match status" value="1"/>
</dbReference>
<evidence type="ECO:0000256" key="6">
    <source>
        <dbReference type="ARBA" id="ARBA00023004"/>
    </source>
</evidence>
<evidence type="ECO:0000256" key="9">
    <source>
        <dbReference type="ARBA" id="ARBA00023136"/>
    </source>
</evidence>
<comment type="caution">
    <text evidence="15">The sequence shown here is derived from an EMBL/GenBank/DDBJ whole genome shotgun (WGS) entry which is preliminary data.</text>
</comment>
<evidence type="ECO:0000259" key="14">
    <source>
        <dbReference type="Pfam" id="PF07715"/>
    </source>
</evidence>
<keyword evidence="4" id="KW-0410">Iron transport</keyword>
<dbReference type="InterPro" id="IPR036942">
    <property type="entry name" value="Beta-barrel_TonB_sf"/>
</dbReference>
<keyword evidence="7" id="KW-0406">Ion transport</keyword>
<keyword evidence="5 11" id="KW-0812">Transmembrane</keyword>
<keyword evidence="6" id="KW-0408">Iron</keyword>
<dbReference type="InterPro" id="IPR039426">
    <property type="entry name" value="TonB-dep_rcpt-like"/>
</dbReference>
<keyword evidence="3 11" id="KW-1134">Transmembrane beta strand</keyword>
<evidence type="ECO:0000256" key="1">
    <source>
        <dbReference type="ARBA" id="ARBA00004571"/>
    </source>
</evidence>
<dbReference type="SUPFAM" id="SSF56935">
    <property type="entry name" value="Porins"/>
    <property type="match status" value="1"/>
</dbReference>
<dbReference type="PANTHER" id="PTHR32552:SF81">
    <property type="entry name" value="TONB-DEPENDENT OUTER MEMBRANE RECEPTOR"/>
    <property type="match status" value="1"/>
</dbReference>
<dbReference type="EMBL" id="AAVT01000005">
    <property type="protein sequence ID" value="EAW31015.1"/>
    <property type="molecule type" value="Genomic_DNA"/>
</dbReference>
<dbReference type="GO" id="GO:0009279">
    <property type="term" value="C:cell outer membrane"/>
    <property type="evidence" value="ECO:0007669"/>
    <property type="project" value="UniProtKB-SubCell"/>
</dbReference>
<evidence type="ECO:0000256" key="10">
    <source>
        <dbReference type="ARBA" id="ARBA00023237"/>
    </source>
</evidence>
<evidence type="ECO:0000256" key="2">
    <source>
        <dbReference type="ARBA" id="ARBA00022448"/>
    </source>
</evidence>
<keyword evidence="10 11" id="KW-0998">Cell outer membrane</keyword>
<evidence type="ECO:0000256" key="3">
    <source>
        <dbReference type="ARBA" id="ARBA00022452"/>
    </source>
</evidence>
<dbReference type="GO" id="GO:0006826">
    <property type="term" value="P:iron ion transport"/>
    <property type="evidence" value="ECO:0007669"/>
    <property type="project" value="UniProtKB-KW"/>
</dbReference>
<sequence>MPSYSFAGKAVKKGECCCEGALKKTDKSVTEIAMKNLTRISAAIIAANCSAIAMHSQVATAQEQLILEEVVVTARKRAESLQEVPIAITAFTENTIDRAGIERPQDFIGLTPNVTIVDSANAGDTQVTIRGITSTRDAEGTFAYVVDGVLVTNPNGFNQELFDVQQIEVLKGPQGATYGRNAVSGAIIVTTKKPSEEFEGYVKAGMGSDSLVKGSAVVSGPLTENLSGRIALSQRESDGQFTNEYTGQDDVVDFFEDQSIRGRLIWDASDVLSFDLQGSYSKVESGAINFNAIFALPDAAANFGSPDLYKNVNDHDFRFLFNVPGENEQETSSLSLKADYEMDNSIITAVFAYDNLEEYLLSDGTSAAFGLYSYDFGAAAGPGSALTGPTVGQAQNACSQSYNENIGSLNEQAPFYAIPGAVPGMAADFGIAPFYGLNALLPPYTQTTCDGYQYQQRDQESTSFEIRIASKDTDQLSWMGGFYYAQIDREVAVSYGADLGDGFFGRKPYVEGRTDLAFWDDFSTDVIALFGSLDYDINDQHSVSLAARYDEEDREVSNKVPNVPSSNNFGGGAPINPAYDGSFTDSIPDRSEEFSQFQPKLSWTWTPVDEASIYASYGVGFRSGGFNSLGSAALVQNEFGSLGTQPQNLRDEYDKEVSTSFELGAKTEWLDNRLRVNAAVFHTEVEDSQFFNFLAGGFGILRVVTNIDEVTLQGAEVDFEYLLTQSFSFYGSVGITDSEIDKNDNRPYTEGNEMPLTPDMTGNLGFQWVGEVMQDVDMFVRLDWQYIGETWFSTVQDNVTNNGFTDVSGLYQGIGQAFGDVTQTPAGPGIPAGGILGFGQSNYDKGQRDAYDLLNVRVGIEGEAWSVTFWGDNILDEDYLEEIIPAPEFGGYFVHPAKGESYGLDVVYRF</sequence>
<feature type="domain" description="TonB-dependent receptor-like beta-barrel" evidence="13">
    <location>
        <begin position="445"/>
        <end position="874"/>
    </location>
</feature>
<protein>
    <submittedName>
        <fullName evidence="15">TonB-dependent receptor</fullName>
    </submittedName>
</protein>
<dbReference type="PANTHER" id="PTHR32552">
    <property type="entry name" value="FERRICHROME IRON RECEPTOR-RELATED"/>
    <property type="match status" value="1"/>
</dbReference>
<name>A0YDY1_9GAMM</name>
<comment type="similarity">
    <text evidence="11 12">Belongs to the TonB-dependent receptor family.</text>
</comment>
<dbReference type="Proteomes" id="UP000004931">
    <property type="component" value="Unassembled WGS sequence"/>
</dbReference>
<dbReference type="InterPro" id="IPR000531">
    <property type="entry name" value="Beta-barrel_TonB"/>
</dbReference>
<organism evidence="15 16">
    <name type="scientific">marine gamma proteobacterium HTCC2143</name>
    <dbReference type="NCBI Taxonomy" id="247633"/>
    <lineage>
        <taxon>Bacteria</taxon>
        <taxon>Pseudomonadati</taxon>
        <taxon>Pseudomonadota</taxon>
        <taxon>Gammaproteobacteria</taxon>
        <taxon>Cellvibrionales</taxon>
        <taxon>Spongiibacteraceae</taxon>
        <taxon>BD1-7 clade</taxon>
    </lineage>
</organism>
<feature type="domain" description="TonB-dependent receptor plug" evidence="14">
    <location>
        <begin position="81"/>
        <end position="186"/>
    </location>
</feature>
<keyword evidence="9 11" id="KW-0472">Membrane</keyword>
<evidence type="ECO:0000256" key="7">
    <source>
        <dbReference type="ARBA" id="ARBA00023065"/>
    </source>
</evidence>
<accession>A0YDY1</accession>
<evidence type="ECO:0000313" key="16">
    <source>
        <dbReference type="Proteomes" id="UP000004931"/>
    </source>
</evidence>
<reference evidence="15 16" key="1">
    <citation type="journal article" date="2010" name="J. Bacteriol.">
        <title>Genome sequence of the oligotrophic marine Gammaproteobacterium HTCC2143, isolated from the Oregon Coast.</title>
        <authorList>
            <person name="Oh H.M."/>
            <person name="Kang I."/>
            <person name="Ferriera S."/>
            <person name="Giovannoni S.J."/>
            <person name="Cho J.C."/>
        </authorList>
    </citation>
    <scope>NUCLEOTIDE SEQUENCE [LARGE SCALE GENOMIC DNA]</scope>
    <source>
        <strain evidence="15 16">HTCC2143</strain>
    </source>
</reference>
<dbReference type="PROSITE" id="PS52016">
    <property type="entry name" value="TONB_DEPENDENT_REC_3"/>
    <property type="match status" value="1"/>
</dbReference>
<keyword evidence="16" id="KW-1185">Reference proteome</keyword>
<gene>
    <name evidence="15" type="ORF">GP2143_10472</name>
</gene>
<evidence type="ECO:0000256" key="11">
    <source>
        <dbReference type="PROSITE-ProRule" id="PRU01360"/>
    </source>
</evidence>
<evidence type="ECO:0000256" key="12">
    <source>
        <dbReference type="RuleBase" id="RU003357"/>
    </source>
</evidence>
<dbReference type="InterPro" id="IPR012910">
    <property type="entry name" value="Plug_dom"/>
</dbReference>
<dbReference type="Pfam" id="PF07715">
    <property type="entry name" value="Plug"/>
    <property type="match status" value="1"/>
</dbReference>
<evidence type="ECO:0000313" key="15">
    <source>
        <dbReference type="EMBL" id="EAW31015.1"/>
    </source>
</evidence>
<proteinExistence type="inferred from homology"/>
<evidence type="ECO:0000256" key="5">
    <source>
        <dbReference type="ARBA" id="ARBA00022692"/>
    </source>
</evidence>
<evidence type="ECO:0000256" key="4">
    <source>
        <dbReference type="ARBA" id="ARBA00022496"/>
    </source>
</evidence>
<dbReference type="eggNOG" id="COG4774">
    <property type="taxonomic scope" value="Bacteria"/>
</dbReference>
<keyword evidence="15" id="KW-0675">Receptor</keyword>
<keyword evidence="2 11" id="KW-0813">Transport</keyword>
<evidence type="ECO:0000256" key="8">
    <source>
        <dbReference type="ARBA" id="ARBA00023077"/>
    </source>
</evidence>
<comment type="subcellular location">
    <subcellularLocation>
        <location evidence="1 11">Cell outer membrane</location>
        <topology evidence="1 11">Multi-pass membrane protein</topology>
    </subcellularLocation>
</comment>